<reference evidence="2" key="1">
    <citation type="journal article" date="2024" name="Front. Bioeng. Biotechnol.">
        <title>Genome-scale model development and genomic sequencing of the oleaginous clade Lipomyces.</title>
        <authorList>
            <person name="Czajka J.J."/>
            <person name="Han Y."/>
            <person name="Kim J."/>
            <person name="Mondo S.J."/>
            <person name="Hofstad B.A."/>
            <person name="Robles A."/>
            <person name="Haridas S."/>
            <person name="Riley R."/>
            <person name="LaButti K."/>
            <person name="Pangilinan J."/>
            <person name="Andreopoulos W."/>
            <person name="Lipzen A."/>
            <person name="Yan J."/>
            <person name="Wang M."/>
            <person name="Ng V."/>
            <person name="Grigoriev I.V."/>
            <person name="Spatafora J.W."/>
            <person name="Magnuson J.K."/>
            <person name="Baker S.E."/>
            <person name="Pomraning K.R."/>
        </authorList>
    </citation>
    <scope>NUCLEOTIDE SEQUENCE [LARGE SCALE GENOMIC DNA]</scope>
    <source>
        <strain evidence="2">CBS 7786</strain>
    </source>
</reference>
<evidence type="ECO:0000313" key="1">
    <source>
        <dbReference type="EMBL" id="KAK9236758.1"/>
    </source>
</evidence>
<keyword evidence="2" id="KW-1185">Reference proteome</keyword>
<protein>
    <submittedName>
        <fullName evidence="1">Uncharacterized protein</fullName>
    </submittedName>
</protein>
<gene>
    <name evidence="1" type="ORF">V1525DRAFT_405855</name>
</gene>
<name>A0ACC3SYL7_LIPKO</name>
<organism evidence="1 2">
    <name type="scientific">Lipomyces kononenkoae</name>
    <name type="common">Yeast</name>
    <dbReference type="NCBI Taxonomy" id="34357"/>
    <lineage>
        <taxon>Eukaryota</taxon>
        <taxon>Fungi</taxon>
        <taxon>Dikarya</taxon>
        <taxon>Ascomycota</taxon>
        <taxon>Saccharomycotina</taxon>
        <taxon>Lipomycetes</taxon>
        <taxon>Lipomycetales</taxon>
        <taxon>Lipomycetaceae</taxon>
        <taxon>Lipomyces</taxon>
    </lineage>
</organism>
<comment type="caution">
    <text evidence="1">The sequence shown here is derived from an EMBL/GenBank/DDBJ whole genome shotgun (WGS) entry which is preliminary data.</text>
</comment>
<sequence length="219" mass="23034">MARLRRKYPPKRTLPEAAYRQSPSSMLSPYAPQDNTVQSATPSPSLLQPLLSNTSSSSSVSTGSARIQSASVGPGIPSASSIEFHFNRPHAGDERLNTSRLPEVVGSALVTSNGTSDGQLNAAALRTSRMLFPASGHRLSSPTADNKPSNCELSIVAGHNSMSANNGAQNGATTSSPSSLEKSLSIMSRKFNRHSASNILGHSSSAVMAALTNRHRHDL</sequence>
<proteinExistence type="predicted"/>
<evidence type="ECO:0000313" key="2">
    <source>
        <dbReference type="Proteomes" id="UP001433508"/>
    </source>
</evidence>
<dbReference type="Proteomes" id="UP001433508">
    <property type="component" value="Unassembled WGS sequence"/>
</dbReference>
<dbReference type="EMBL" id="MU971380">
    <property type="protein sequence ID" value="KAK9236758.1"/>
    <property type="molecule type" value="Genomic_DNA"/>
</dbReference>
<accession>A0ACC3SYL7</accession>